<dbReference type="Proteomes" id="UP000006852">
    <property type="component" value="Chromosome"/>
</dbReference>
<keyword evidence="2" id="KW-1185">Reference proteome</keyword>
<gene>
    <name evidence="1" type="ordered locus">Tresu_0990</name>
</gene>
<evidence type="ECO:0000313" key="2">
    <source>
        <dbReference type="Proteomes" id="UP000006852"/>
    </source>
</evidence>
<reference evidence="1 2" key="1">
    <citation type="journal article" date="2011" name="Stand. Genomic Sci.">
        <title>Complete genome sequence of Treponema succinifaciens type strain (6091).</title>
        <authorList>
            <person name="Han C."/>
            <person name="Gronow S."/>
            <person name="Teshima H."/>
            <person name="Lapidus A."/>
            <person name="Nolan M."/>
            <person name="Lucas S."/>
            <person name="Hammon N."/>
            <person name="Deshpande S."/>
            <person name="Cheng J.F."/>
            <person name="Zeytun A."/>
            <person name="Tapia R."/>
            <person name="Goodwin L."/>
            <person name="Pitluck S."/>
            <person name="Liolios K."/>
            <person name="Pagani I."/>
            <person name="Ivanova N."/>
            <person name="Mavromatis K."/>
            <person name="Mikhailova N."/>
            <person name="Huntemann M."/>
            <person name="Pati A."/>
            <person name="Chen A."/>
            <person name="Palaniappan K."/>
            <person name="Land M."/>
            <person name="Hauser L."/>
            <person name="Brambilla E.M."/>
            <person name="Rohde M."/>
            <person name="Goker M."/>
            <person name="Woyke T."/>
            <person name="Bristow J."/>
            <person name="Eisen J.A."/>
            <person name="Markowitz V."/>
            <person name="Hugenholtz P."/>
            <person name="Kyrpides N.C."/>
            <person name="Klenk H.P."/>
            <person name="Detter J.C."/>
        </authorList>
    </citation>
    <scope>NUCLEOTIDE SEQUENCE [LARGE SCALE GENOMIC DNA]</scope>
    <source>
        <strain evidence="2">ATCC 33096 / DSM 2489 / 6091</strain>
    </source>
</reference>
<dbReference type="EMBL" id="CP002631">
    <property type="protein sequence ID" value="AEB13910.1"/>
    <property type="molecule type" value="Genomic_DNA"/>
</dbReference>
<evidence type="ECO:0000313" key="1">
    <source>
        <dbReference type="EMBL" id="AEB13910.1"/>
    </source>
</evidence>
<dbReference type="KEGG" id="tsu:Tresu_0990"/>
<dbReference type="OrthoDB" id="356947at2"/>
<dbReference type="STRING" id="869209.Tresu_0990"/>
<organism evidence="1 2">
    <name type="scientific">Treponema succinifaciens (strain ATCC 33096 / DSM 2489 / 6091)</name>
    <dbReference type="NCBI Taxonomy" id="869209"/>
    <lineage>
        <taxon>Bacteria</taxon>
        <taxon>Pseudomonadati</taxon>
        <taxon>Spirochaetota</taxon>
        <taxon>Spirochaetia</taxon>
        <taxon>Spirochaetales</taxon>
        <taxon>Treponemataceae</taxon>
        <taxon>Treponema</taxon>
    </lineage>
</organism>
<dbReference type="GeneID" id="302998153"/>
<protein>
    <submittedName>
        <fullName evidence="1">Uncharacterized protein</fullName>
    </submittedName>
</protein>
<reference evidence="2" key="2">
    <citation type="submission" date="2011-04" db="EMBL/GenBank/DDBJ databases">
        <title>The complete genome of chromosome of Treponema succinifaciens DSM 2489.</title>
        <authorList>
            <person name="Lucas S."/>
            <person name="Copeland A."/>
            <person name="Lapidus A."/>
            <person name="Bruce D."/>
            <person name="Goodwin L."/>
            <person name="Pitluck S."/>
            <person name="Peters L."/>
            <person name="Kyrpides N."/>
            <person name="Mavromatis K."/>
            <person name="Ivanova N."/>
            <person name="Ovchinnikova G."/>
            <person name="Teshima H."/>
            <person name="Detter J.C."/>
            <person name="Tapia R."/>
            <person name="Han C."/>
            <person name="Land M."/>
            <person name="Hauser L."/>
            <person name="Markowitz V."/>
            <person name="Cheng J.-F."/>
            <person name="Hugenholtz P."/>
            <person name="Woyke T."/>
            <person name="Wu D."/>
            <person name="Gronow S."/>
            <person name="Wellnitz S."/>
            <person name="Brambilla E."/>
            <person name="Klenk H.-P."/>
            <person name="Eisen J.A."/>
        </authorList>
    </citation>
    <scope>NUCLEOTIDE SEQUENCE [LARGE SCALE GENOMIC DNA]</scope>
    <source>
        <strain evidence="2">ATCC 33096 / DSM 2489 / 6091</strain>
    </source>
</reference>
<accession>F2NUS9</accession>
<dbReference type="AlphaFoldDB" id="F2NUS9"/>
<dbReference type="eggNOG" id="ENOG502ZIYY">
    <property type="taxonomic scope" value="Bacteria"/>
</dbReference>
<dbReference type="RefSeq" id="WP_013701202.1">
    <property type="nucleotide sequence ID" value="NC_015385.1"/>
</dbReference>
<sequence>MSAAIDNIKSSYIQSQNIPQKKLSAGNEVSVKVIKNLGNGNYTVFLQGAKINVKSKIPLAEGNSFKATLEIGADSKIILKTLSEQKAADVFPRTLLEFLNSAGIESDSVVLKTVQQMIQSGVKLDKSVIRKAKSISSLFPGKEKQAAEISAMLMEKGIEPEENLIEKFLLLTDPGKWKNSSNKEKKIAKSTENFLKKIYKEIPENKDGILTLANHIKSKDGTGKHWIILPFLWQLEKDEAKGLIRILIDFNKKITEKIQINCEFEWKKFFFVLYLNKSKVTEVRFCTLPSLLTSNIHSEEERLGELLCSGMNGDSVTVTYSALAFSDSLCTDSELFLPFKDSAV</sequence>
<dbReference type="HOGENOM" id="CLU_725486_0_0_12"/>
<name>F2NUS9_TRES6</name>
<proteinExistence type="predicted"/>